<keyword evidence="2" id="KW-1185">Reference proteome</keyword>
<evidence type="ECO:0000313" key="2">
    <source>
        <dbReference type="Proteomes" id="UP001480082"/>
    </source>
</evidence>
<reference evidence="1 2" key="1">
    <citation type="journal article" date="2024" name="Proc. Natl. Acad. Sci. U.S.A.">
        <title>The evolutionary genomics of adaptation to stress in wild rhizobium bacteria.</title>
        <authorList>
            <person name="Kehlet-Delgado H."/>
            <person name="Montoya A.P."/>
            <person name="Jensen K.T."/>
            <person name="Wendlandt C.E."/>
            <person name="Dexheimer C."/>
            <person name="Roberts M."/>
            <person name="Torres Martinez L."/>
            <person name="Friesen M.L."/>
            <person name="Griffitts J.S."/>
            <person name="Porter S.S."/>
        </authorList>
    </citation>
    <scope>NUCLEOTIDE SEQUENCE [LARGE SCALE GENOMIC DNA]</scope>
    <source>
        <strain evidence="1 2">M0468</strain>
    </source>
</reference>
<gene>
    <name evidence="1" type="ORF">NKI81_28515</name>
</gene>
<name>A0ACC6T7P7_9HYPH</name>
<accession>A0ACC6T7P7</accession>
<protein>
    <submittedName>
        <fullName evidence="1">Uncharacterized protein</fullName>
    </submittedName>
</protein>
<sequence>MLLSSGEDTDDRVAAQNGFGAAQVDVASIRATFNRLDDKKKPYQPLGIAYTPIDSSERFGPNPYHCDIFPQLGNPGRNNLHLKTLTIQLDQEKAKAAWEKRHGIADV</sequence>
<organism evidence="1 2">
    <name type="scientific">Mesorhizobium australicum</name>
    <dbReference type="NCBI Taxonomy" id="536018"/>
    <lineage>
        <taxon>Bacteria</taxon>
        <taxon>Pseudomonadati</taxon>
        <taxon>Pseudomonadota</taxon>
        <taxon>Alphaproteobacteria</taxon>
        <taxon>Hyphomicrobiales</taxon>
        <taxon>Phyllobacteriaceae</taxon>
        <taxon>Mesorhizobium</taxon>
    </lineage>
</organism>
<evidence type="ECO:0000313" key="1">
    <source>
        <dbReference type="EMBL" id="MER9287818.1"/>
    </source>
</evidence>
<dbReference type="EMBL" id="JAMYRI010000025">
    <property type="protein sequence ID" value="MER9287818.1"/>
    <property type="molecule type" value="Genomic_DNA"/>
</dbReference>
<dbReference type="Proteomes" id="UP001480082">
    <property type="component" value="Unassembled WGS sequence"/>
</dbReference>
<comment type="caution">
    <text evidence="1">The sequence shown here is derived from an EMBL/GenBank/DDBJ whole genome shotgun (WGS) entry which is preliminary data.</text>
</comment>
<proteinExistence type="predicted"/>